<dbReference type="STRING" id="1191523.MROS_1852"/>
<dbReference type="EMBL" id="CP003557">
    <property type="protein sequence ID" value="AFN75085.1"/>
    <property type="molecule type" value="Genomic_DNA"/>
</dbReference>
<protein>
    <recommendedName>
        <fullName evidence="2">histidine kinase</fullName>
        <ecNumber evidence="2">2.7.13.3</ecNumber>
    </recommendedName>
</protein>
<sequence length="404" mass="46245">MNKFGNSTTVKIKFALLFIGSLIALGTWYYTQHLVNKLQEREKEIIQLYANSLEYIARPDESGSDITFIFQNLIQRIDFPLILTDANGKIVSTEAGIGYKNIYFEPDIPKEKLLELLSEKLKELESEHPPIEIKAPDGTVIQLIYYGDSDVVRKLRFYPYLQILFALVFILIAYTGFNFIRKNEQSSIWVGMSKETAHQLGTPISSLMGWNEILRINYDNPDKVLDIADEISNDLERLNKITMRFSKIGSKPELKVESPYEIIESVIRYFERRLPQIGKNINLSVKGDPSLKALLNKELFEWVIENLIKNALDAIESQNGIIEFNIKQKNGSLIIDIKDSGKGIEPGNKKEVFKPGYSTKKRGWGLGLSLSKRIIENYHDGKIFVKESVINKGTTFRIILKRTI</sequence>
<evidence type="ECO:0000256" key="3">
    <source>
        <dbReference type="ARBA" id="ARBA00022553"/>
    </source>
</evidence>
<dbReference type="InterPro" id="IPR003594">
    <property type="entry name" value="HATPase_dom"/>
</dbReference>
<dbReference type="PATRIC" id="fig|1191523.3.peg.1963"/>
<feature type="domain" description="Histidine kinase" evidence="5">
    <location>
        <begin position="195"/>
        <end position="404"/>
    </location>
</feature>
<accession>I6Z7E8</accession>
<dbReference type="PANTHER" id="PTHR43547">
    <property type="entry name" value="TWO-COMPONENT HISTIDINE KINASE"/>
    <property type="match status" value="1"/>
</dbReference>
<dbReference type="InterPro" id="IPR004358">
    <property type="entry name" value="Sig_transdc_His_kin-like_C"/>
</dbReference>
<dbReference type="CDD" id="cd00082">
    <property type="entry name" value="HisKA"/>
    <property type="match status" value="1"/>
</dbReference>
<keyword evidence="4" id="KW-0812">Transmembrane</keyword>
<keyword evidence="6" id="KW-0808">Transferase</keyword>
<dbReference type="Proteomes" id="UP000009011">
    <property type="component" value="Chromosome"/>
</dbReference>
<feature type="transmembrane region" description="Helical" evidence="4">
    <location>
        <begin position="12"/>
        <end position="31"/>
    </location>
</feature>
<dbReference type="SUPFAM" id="SSF55874">
    <property type="entry name" value="ATPase domain of HSP90 chaperone/DNA topoisomerase II/histidine kinase"/>
    <property type="match status" value="1"/>
</dbReference>
<dbReference type="CDD" id="cd00075">
    <property type="entry name" value="HATPase"/>
    <property type="match status" value="1"/>
</dbReference>
<reference evidence="6 7" key="1">
    <citation type="journal article" date="2013" name="PLoS ONE">
        <title>Genomic analysis of Melioribacter roseus, facultatively anaerobic organotrophic bacterium representing a novel deep lineage within Bacteriodetes/Chlorobi group.</title>
        <authorList>
            <person name="Kadnikov V.V."/>
            <person name="Mardanov A.V."/>
            <person name="Podosokorskaya O.A."/>
            <person name="Gavrilov S.N."/>
            <person name="Kublanov I.V."/>
            <person name="Beletsky A.V."/>
            <person name="Bonch-Osmolovskaya E.A."/>
            <person name="Ravin N.V."/>
        </authorList>
    </citation>
    <scope>NUCLEOTIDE SEQUENCE [LARGE SCALE GENOMIC DNA]</scope>
    <source>
        <strain evidence="7">JCM 17771 / P3M-2</strain>
    </source>
</reference>
<dbReference type="InterPro" id="IPR036890">
    <property type="entry name" value="HATPase_C_sf"/>
</dbReference>
<dbReference type="GO" id="GO:0000155">
    <property type="term" value="F:phosphorelay sensor kinase activity"/>
    <property type="evidence" value="ECO:0007669"/>
    <property type="project" value="InterPro"/>
</dbReference>
<dbReference type="AlphaFoldDB" id="I6Z7E8"/>
<proteinExistence type="predicted"/>
<dbReference type="InterPro" id="IPR003661">
    <property type="entry name" value="HisK_dim/P_dom"/>
</dbReference>
<dbReference type="InterPro" id="IPR005467">
    <property type="entry name" value="His_kinase_dom"/>
</dbReference>
<evidence type="ECO:0000259" key="5">
    <source>
        <dbReference type="PROSITE" id="PS50109"/>
    </source>
</evidence>
<dbReference type="PROSITE" id="PS50109">
    <property type="entry name" value="HIS_KIN"/>
    <property type="match status" value="1"/>
</dbReference>
<organism evidence="6 7">
    <name type="scientific">Melioribacter roseus (strain DSM 23840 / JCM 17771 / VKM B-2668 / P3M-2)</name>
    <dbReference type="NCBI Taxonomy" id="1191523"/>
    <lineage>
        <taxon>Bacteria</taxon>
        <taxon>Pseudomonadati</taxon>
        <taxon>Ignavibacteriota</taxon>
        <taxon>Ignavibacteria</taxon>
        <taxon>Ignavibacteriales</taxon>
        <taxon>Melioribacteraceae</taxon>
        <taxon>Melioribacter</taxon>
    </lineage>
</organism>
<dbReference type="RefSeq" id="WP_014856517.1">
    <property type="nucleotide sequence ID" value="NC_018178.1"/>
</dbReference>
<dbReference type="InterPro" id="IPR036097">
    <property type="entry name" value="HisK_dim/P_sf"/>
</dbReference>
<dbReference type="EC" id="2.7.13.3" evidence="2"/>
<dbReference type="eggNOG" id="COG4191">
    <property type="taxonomic scope" value="Bacteria"/>
</dbReference>
<dbReference type="KEGG" id="mro:MROS_1852"/>
<dbReference type="PRINTS" id="PR00344">
    <property type="entry name" value="BCTRLSENSOR"/>
</dbReference>
<gene>
    <name evidence="6" type="ordered locus">MROS_1852</name>
</gene>
<keyword evidence="6" id="KW-0418">Kinase</keyword>
<dbReference type="Gene3D" id="3.30.565.10">
    <property type="entry name" value="Histidine kinase-like ATPase, C-terminal domain"/>
    <property type="match status" value="1"/>
</dbReference>
<evidence type="ECO:0000256" key="2">
    <source>
        <dbReference type="ARBA" id="ARBA00012438"/>
    </source>
</evidence>
<evidence type="ECO:0000313" key="6">
    <source>
        <dbReference type="EMBL" id="AFN75085.1"/>
    </source>
</evidence>
<evidence type="ECO:0000313" key="7">
    <source>
        <dbReference type="Proteomes" id="UP000009011"/>
    </source>
</evidence>
<feature type="transmembrane region" description="Helical" evidence="4">
    <location>
        <begin position="157"/>
        <end position="177"/>
    </location>
</feature>
<evidence type="ECO:0000256" key="1">
    <source>
        <dbReference type="ARBA" id="ARBA00000085"/>
    </source>
</evidence>
<dbReference type="HOGENOM" id="CLU_039822_0_0_10"/>
<evidence type="ECO:0000256" key="4">
    <source>
        <dbReference type="SAM" id="Phobius"/>
    </source>
</evidence>
<keyword evidence="7" id="KW-1185">Reference proteome</keyword>
<dbReference type="PANTHER" id="PTHR43547:SF10">
    <property type="entry name" value="SENSOR HISTIDINE KINASE DCUS"/>
    <property type="match status" value="1"/>
</dbReference>
<keyword evidence="4" id="KW-0472">Membrane</keyword>
<keyword evidence="3" id="KW-0597">Phosphoprotein</keyword>
<comment type="catalytic activity">
    <reaction evidence="1">
        <text>ATP + protein L-histidine = ADP + protein N-phospho-L-histidine.</text>
        <dbReference type="EC" id="2.7.13.3"/>
    </reaction>
</comment>
<keyword evidence="4" id="KW-1133">Transmembrane helix</keyword>
<dbReference type="OrthoDB" id="1931120at2"/>
<dbReference type="SMART" id="SM00387">
    <property type="entry name" value="HATPase_c"/>
    <property type="match status" value="1"/>
</dbReference>
<dbReference type="SUPFAM" id="SSF47384">
    <property type="entry name" value="Homodimeric domain of signal transducing histidine kinase"/>
    <property type="match status" value="1"/>
</dbReference>
<dbReference type="Pfam" id="PF02518">
    <property type="entry name" value="HATPase_c"/>
    <property type="match status" value="1"/>
</dbReference>
<name>I6Z7E8_MELRP</name>